<dbReference type="InterPro" id="IPR051902">
    <property type="entry name" value="BPI_fold-superfamily_member"/>
</dbReference>
<comment type="similarity">
    <text evidence="2">Belongs to the BPI/LBP/Plunc superfamily. Plunc family.</text>
</comment>
<organism evidence="17 18">
    <name type="scientific">Oryctolagus cuniculus</name>
    <name type="common">Rabbit</name>
    <dbReference type="NCBI Taxonomy" id="9986"/>
    <lineage>
        <taxon>Eukaryota</taxon>
        <taxon>Metazoa</taxon>
        <taxon>Chordata</taxon>
        <taxon>Craniata</taxon>
        <taxon>Vertebrata</taxon>
        <taxon>Euteleostomi</taxon>
        <taxon>Mammalia</taxon>
        <taxon>Eutheria</taxon>
        <taxon>Euarchontoglires</taxon>
        <taxon>Glires</taxon>
        <taxon>Lagomorpha</taxon>
        <taxon>Leporidae</taxon>
        <taxon>Oryctolagus</taxon>
    </lineage>
</organism>
<dbReference type="HOGENOM" id="CLU_095915_0_0_1"/>
<comment type="subunit">
    <text evidence="13">Monomer. Interacts (via N-terminus) with SCNN1B, a subunit of the heterotrimeric epithelial sodium channel (ENaC); this inhibits proteolytic activation of ENaC.</text>
</comment>
<evidence type="ECO:0000256" key="11">
    <source>
        <dbReference type="ARBA" id="ARBA00023157"/>
    </source>
</evidence>
<keyword evidence="5" id="KW-0929">Antimicrobial</keyword>
<dbReference type="Proteomes" id="UP000001811">
    <property type="component" value="Chromosome 4"/>
</dbReference>
<protein>
    <recommendedName>
        <fullName evidence="3">BPI fold-containing family A member 1</fullName>
    </recommendedName>
    <alternativeName>
        <fullName evidence="14">Palate lung and nasal epithelium clone protein</fullName>
    </alternativeName>
</protein>
<dbReference type="GO" id="GO:0045087">
    <property type="term" value="P:innate immune response"/>
    <property type="evidence" value="ECO:0007669"/>
    <property type="project" value="UniProtKB-KW"/>
</dbReference>
<dbReference type="GO" id="GO:0002395">
    <property type="term" value="P:immune response in nasopharyngeal-associated lymphoid tissue"/>
    <property type="evidence" value="ECO:0007669"/>
    <property type="project" value="Ensembl"/>
</dbReference>
<reference evidence="17" key="2">
    <citation type="submission" date="2025-08" db="UniProtKB">
        <authorList>
            <consortium name="Ensembl"/>
        </authorList>
    </citation>
    <scope>IDENTIFICATION</scope>
    <source>
        <strain evidence="17">Thorbecke</strain>
    </source>
</reference>
<dbReference type="GO" id="GO:0043129">
    <property type="term" value="P:surfactant homeostasis"/>
    <property type="evidence" value="ECO:0007669"/>
    <property type="project" value="Ensembl"/>
</dbReference>
<dbReference type="Pfam" id="PF01273">
    <property type="entry name" value="LBP_BPI_CETP"/>
    <property type="match status" value="1"/>
</dbReference>
<evidence type="ECO:0000256" key="1">
    <source>
        <dbReference type="ARBA" id="ARBA00004613"/>
    </source>
</evidence>
<dbReference type="InterPro" id="IPR017942">
    <property type="entry name" value="Lipid-bd_serum_glycop_N"/>
</dbReference>
<evidence type="ECO:0000313" key="18">
    <source>
        <dbReference type="Proteomes" id="UP000001811"/>
    </source>
</evidence>
<dbReference type="GeneTree" id="ENSGT01100000263546"/>
<dbReference type="PANTHER" id="PTHR47015">
    <property type="entry name" value="BPI FOLD-CONTAINING FAMILY A MEMBER 1"/>
    <property type="match status" value="1"/>
</dbReference>
<keyword evidence="6" id="KW-0399">Innate immunity</keyword>
<dbReference type="SUPFAM" id="SSF55394">
    <property type="entry name" value="Bactericidal permeability-increasing protein, BPI"/>
    <property type="match status" value="1"/>
</dbReference>
<dbReference type="GO" id="GO:0005615">
    <property type="term" value="C:extracellular space"/>
    <property type="evidence" value="ECO:0007669"/>
    <property type="project" value="Ensembl"/>
</dbReference>
<evidence type="ECO:0000256" key="4">
    <source>
        <dbReference type="ARBA" id="ARBA00022525"/>
    </source>
</evidence>
<dbReference type="STRING" id="9986.ENSOCUP00000006519"/>
<dbReference type="GO" id="GO:0051607">
    <property type="term" value="P:defense response to virus"/>
    <property type="evidence" value="ECO:0007669"/>
    <property type="project" value="Ensembl"/>
</dbReference>
<evidence type="ECO:0000256" key="8">
    <source>
        <dbReference type="ARBA" id="ARBA00022859"/>
    </source>
</evidence>
<proteinExistence type="inferred from homology"/>
<comment type="function">
    <text evidence="15">Lipid-binding protein which shows high specificity for the surfactant phospholipid dipalmitoylphosphatidylcholine (DPPC). Plays a role in the innate immune responses of the upper airways. Reduces the surface tension in secretions from airway epithelia and inhibits the formation of biofilm by pathogenic Gram-negative bacteria, such as P.aeruginosa and K.pneumoniae. Negatively regulates proteolytic cleavage of SCNN1G, an event that is required for activation of the epithelial sodium channel (ENaC), and thereby contributes to airway surface liquid homeostasis and proper clearance of mucus. Plays a role in the airway inflammatory response after exposure to irritants. May attract macrophages and neutrophils.</text>
</comment>
<keyword evidence="9" id="KW-0044">Antibiotic</keyword>
<keyword evidence="11" id="KW-1015">Disulfide bond</keyword>
<dbReference type="GO" id="GO:0061844">
    <property type="term" value="P:antimicrobial humoral immune response mediated by antimicrobial peptide"/>
    <property type="evidence" value="ECO:0007669"/>
    <property type="project" value="Ensembl"/>
</dbReference>
<evidence type="ECO:0000256" key="7">
    <source>
        <dbReference type="ARBA" id="ARBA00022729"/>
    </source>
</evidence>
<evidence type="ECO:0000256" key="14">
    <source>
        <dbReference type="ARBA" id="ARBA00030462"/>
    </source>
</evidence>
<comment type="subcellular location">
    <subcellularLocation>
        <location evidence="1">Secreted</location>
    </subcellularLocation>
</comment>
<evidence type="ECO:0000256" key="9">
    <source>
        <dbReference type="ARBA" id="ARBA00023022"/>
    </source>
</evidence>
<dbReference type="AlphaFoldDB" id="G1ST97"/>
<evidence type="ECO:0000256" key="6">
    <source>
        <dbReference type="ARBA" id="ARBA00022588"/>
    </source>
</evidence>
<accession>G1ST97</accession>
<dbReference type="GO" id="GO:1902305">
    <property type="term" value="P:regulation of sodium ion transmembrane transport"/>
    <property type="evidence" value="ECO:0007669"/>
    <property type="project" value="Ensembl"/>
</dbReference>
<evidence type="ECO:0000256" key="10">
    <source>
        <dbReference type="ARBA" id="ARBA00023121"/>
    </source>
</evidence>
<keyword evidence="8" id="KW-0391">Immunity</keyword>
<keyword evidence="7" id="KW-0732">Signal</keyword>
<reference evidence="17" key="3">
    <citation type="submission" date="2025-09" db="UniProtKB">
        <authorList>
            <consortium name="Ensembl"/>
        </authorList>
    </citation>
    <scope>IDENTIFICATION</scope>
    <source>
        <strain evidence="17">Thorbecke</strain>
    </source>
</reference>
<evidence type="ECO:0000259" key="16">
    <source>
        <dbReference type="Pfam" id="PF01273"/>
    </source>
</evidence>
<evidence type="ECO:0000256" key="3">
    <source>
        <dbReference type="ARBA" id="ARBA00018715"/>
    </source>
</evidence>
<gene>
    <name evidence="17" type="primary">BPIFA1</name>
</gene>
<dbReference type="InParanoid" id="G1ST97"/>
<keyword evidence="10" id="KW-0446">Lipid-binding</keyword>
<dbReference type="Gene3D" id="3.15.10.10">
    <property type="entry name" value="Bactericidal permeability-increasing protein, domain 1"/>
    <property type="match status" value="1"/>
</dbReference>
<evidence type="ECO:0000256" key="13">
    <source>
        <dbReference type="ARBA" id="ARBA00025926"/>
    </source>
</evidence>
<reference evidence="17 18" key="1">
    <citation type="journal article" date="2011" name="Nature">
        <title>A high-resolution map of human evolutionary constraint using 29 mammals.</title>
        <authorList>
            <person name="Lindblad-Toh K."/>
            <person name="Garber M."/>
            <person name="Zuk O."/>
            <person name="Lin M.F."/>
            <person name="Parker B.J."/>
            <person name="Washietl S."/>
            <person name="Kheradpour P."/>
            <person name="Ernst J."/>
            <person name="Jordan G."/>
            <person name="Mauceli E."/>
            <person name="Ward L.D."/>
            <person name="Lowe C.B."/>
            <person name="Holloway A.K."/>
            <person name="Clamp M."/>
            <person name="Gnerre S."/>
            <person name="Alfoldi J."/>
            <person name="Beal K."/>
            <person name="Chang J."/>
            <person name="Clawson H."/>
            <person name="Cuff J."/>
            <person name="Di Palma F."/>
            <person name="Fitzgerald S."/>
            <person name="Flicek P."/>
            <person name="Guttman M."/>
            <person name="Hubisz M.J."/>
            <person name="Jaffe D.B."/>
            <person name="Jungreis I."/>
            <person name="Kent W.J."/>
            <person name="Kostka D."/>
            <person name="Lara M."/>
            <person name="Martins A.L."/>
            <person name="Massingham T."/>
            <person name="Moltke I."/>
            <person name="Raney B.J."/>
            <person name="Rasmussen M.D."/>
            <person name="Robinson J."/>
            <person name="Stark A."/>
            <person name="Vilella A.J."/>
            <person name="Wen J."/>
            <person name="Xie X."/>
            <person name="Zody M.C."/>
            <person name="Baldwin J."/>
            <person name="Bloom T."/>
            <person name="Chin C.W."/>
            <person name="Heiman D."/>
            <person name="Nicol R."/>
            <person name="Nusbaum C."/>
            <person name="Young S."/>
            <person name="Wilkinson J."/>
            <person name="Worley K.C."/>
            <person name="Kovar C.L."/>
            <person name="Muzny D.M."/>
            <person name="Gibbs R.A."/>
            <person name="Cree A."/>
            <person name="Dihn H.H."/>
            <person name="Fowler G."/>
            <person name="Jhangiani S."/>
            <person name="Joshi V."/>
            <person name="Lee S."/>
            <person name="Lewis L.R."/>
            <person name="Nazareth L.V."/>
            <person name="Okwuonu G."/>
            <person name="Santibanez J."/>
            <person name="Warren W.C."/>
            <person name="Mardis E.R."/>
            <person name="Weinstock G.M."/>
            <person name="Wilson R.K."/>
            <person name="Delehaunty K."/>
            <person name="Dooling D."/>
            <person name="Fronik C."/>
            <person name="Fulton L."/>
            <person name="Fulton B."/>
            <person name="Graves T."/>
            <person name="Minx P."/>
            <person name="Sodergren E."/>
            <person name="Birney E."/>
            <person name="Margulies E.H."/>
            <person name="Herrero J."/>
            <person name="Green E.D."/>
            <person name="Haussler D."/>
            <person name="Siepel A."/>
            <person name="Goldman N."/>
            <person name="Pollard K.S."/>
            <person name="Pedersen J.S."/>
            <person name="Lander E.S."/>
            <person name="Kellis M."/>
        </authorList>
    </citation>
    <scope>NUCLEOTIDE SEQUENCE [LARGE SCALE GENOMIC DNA]</scope>
    <source>
        <strain evidence="17 18">Thorbecke inbred</strain>
    </source>
</reference>
<evidence type="ECO:0000256" key="15">
    <source>
        <dbReference type="ARBA" id="ARBA00045411"/>
    </source>
</evidence>
<dbReference type="Bgee" id="ENSOCUG00000007538">
    <property type="expression patterns" value="Expressed in prefrontal cortex and 4 other cell types or tissues"/>
</dbReference>
<dbReference type="InterPro" id="IPR017943">
    <property type="entry name" value="Bactericidal_perm-incr_a/b_dom"/>
</dbReference>
<dbReference type="Ensembl" id="ENSOCUT00000007538.4">
    <property type="protein sequence ID" value="ENSOCUP00000006519.3"/>
    <property type="gene ID" value="ENSOCUG00000007538.4"/>
</dbReference>
<keyword evidence="12" id="KW-0325">Glycoprotein</keyword>
<sequence>MAKISTAQSPGEKMSRFGGLIAFWGLLAHTVVRLEGLPLLQGQTLPLSLNKAPSLPLTQVQSLPVSPVNTLPLGQALPLPALPLPVSPALPIDPTNLAGSLTNALSSGLLTGDLGGTLENLPLLDILKTGGASGGLLGNLLGTVTSLIPGLNNIIDIKITNPRLLELGLVQSPAGHRLYVTIPLGLILRVNTPLVGNLLKLAVQLNITAELIVAKDSQGRSHLVIGDCTHPPGSLEISLLNGMAPLPLQSFLNNLTGLLTRVLPGLIQGQVCPLVNGVLSHLDVSLVHDIAHMLINKLEFVAQL</sequence>
<evidence type="ECO:0000256" key="2">
    <source>
        <dbReference type="ARBA" id="ARBA00009020"/>
    </source>
</evidence>
<keyword evidence="18" id="KW-1185">Reference proteome</keyword>
<dbReference type="GO" id="GO:0008289">
    <property type="term" value="F:lipid binding"/>
    <property type="evidence" value="ECO:0007669"/>
    <property type="project" value="UniProtKB-KW"/>
</dbReference>
<dbReference type="GO" id="GO:0050891">
    <property type="term" value="P:multicellular organismal-level water homeostasis"/>
    <property type="evidence" value="ECO:0007669"/>
    <property type="project" value="Ensembl"/>
</dbReference>
<dbReference type="FunCoup" id="G1ST97">
    <property type="interactions" value="14"/>
</dbReference>
<dbReference type="SMR" id="G1ST97"/>
<dbReference type="PANTHER" id="PTHR47015:SF1">
    <property type="entry name" value="BPI FOLD-CONTAINING FAMILY A MEMBER 1"/>
    <property type="match status" value="1"/>
</dbReference>
<evidence type="ECO:0000313" key="17">
    <source>
        <dbReference type="Ensembl" id="ENSOCUP00000006519.3"/>
    </source>
</evidence>
<keyword evidence="4" id="KW-0964">Secreted</keyword>
<dbReference type="eggNOG" id="ENOG502SR58">
    <property type="taxonomic scope" value="Eukaryota"/>
</dbReference>
<evidence type="ECO:0000256" key="5">
    <source>
        <dbReference type="ARBA" id="ARBA00022529"/>
    </source>
</evidence>
<dbReference type="EMBL" id="AAGW02060232">
    <property type="status" value="NOT_ANNOTATED_CDS"/>
    <property type="molecule type" value="Genomic_DNA"/>
</dbReference>
<dbReference type="GO" id="GO:0019731">
    <property type="term" value="P:antibacterial humoral response"/>
    <property type="evidence" value="ECO:0007669"/>
    <property type="project" value="Ensembl"/>
</dbReference>
<evidence type="ECO:0000256" key="12">
    <source>
        <dbReference type="ARBA" id="ARBA00023180"/>
    </source>
</evidence>
<name>G1ST97_RABIT</name>
<feature type="domain" description="Lipid-binding serum glycoprotein N-terminal" evidence="16">
    <location>
        <begin position="115"/>
        <end position="282"/>
    </location>
</feature>
<dbReference type="GO" id="GO:1900229">
    <property type="term" value="P:negative regulation of single-species biofilm formation in or on host organism"/>
    <property type="evidence" value="ECO:0007669"/>
    <property type="project" value="Ensembl"/>
</dbReference>